<evidence type="ECO:0000313" key="3">
    <source>
        <dbReference type="Proteomes" id="UP000192847"/>
    </source>
</evidence>
<evidence type="ECO:0008006" key="4">
    <source>
        <dbReference type="Google" id="ProtNLM"/>
    </source>
</evidence>
<organism evidence="2 3">
    <name type="scientific">Mycobacterium timonense</name>
    <dbReference type="NCBI Taxonomy" id="701043"/>
    <lineage>
        <taxon>Bacteria</taxon>
        <taxon>Bacillati</taxon>
        <taxon>Actinomycetota</taxon>
        <taxon>Actinomycetes</taxon>
        <taxon>Mycobacteriales</taxon>
        <taxon>Mycobacteriaceae</taxon>
        <taxon>Mycobacterium</taxon>
        <taxon>Mycobacterium avium complex (MAC)</taxon>
    </lineage>
</organism>
<dbReference type="RefSeq" id="WP_019732153.1">
    <property type="nucleotide sequence ID" value="NZ_MVIL01000003.1"/>
</dbReference>
<name>A0ABX3TSF6_9MYCO</name>
<sequence length="132" mass="14202">MANQANENPITPPEGTPAVSDADKAKAQAEAAHAAKAKPGDKFLLYLGPSNITKNKEDLKRRSTRLGEGTYAEITPQQWSSVGIPASATVKWHIGNNWRVPVGALSDAQVDYLLANSKRFALVDHNGDPAKR</sequence>
<comment type="caution">
    <text evidence="2">The sequence shown here is derived from an EMBL/GenBank/DDBJ whole genome shotgun (WGS) entry which is preliminary data.</text>
</comment>
<proteinExistence type="predicted"/>
<gene>
    <name evidence="2" type="ORF">BST46_01900</name>
</gene>
<dbReference type="EMBL" id="MVIL01000003">
    <property type="protein sequence ID" value="ORB81775.1"/>
    <property type="molecule type" value="Genomic_DNA"/>
</dbReference>
<reference evidence="2 3" key="1">
    <citation type="submission" date="2017-02" db="EMBL/GenBank/DDBJ databases">
        <title>The new phylogeny of genus Mycobacterium.</title>
        <authorList>
            <person name="Tortoli E."/>
            <person name="Trovato A."/>
            <person name="Cirillo D.M."/>
        </authorList>
    </citation>
    <scope>NUCLEOTIDE SEQUENCE [LARGE SCALE GENOMIC DNA]</scope>
    <source>
        <strain evidence="2 3">CCUG 56329</strain>
    </source>
</reference>
<feature type="region of interest" description="Disordered" evidence="1">
    <location>
        <begin position="1"/>
        <end position="36"/>
    </location>
</feature>
<keyword evidence="3" id="KW-1185">Reference proteome</keyword>
<evidence type="ECO:0000256" key="1">
    <source>
        <dbReference type="SAM" id="MobiDB-lite"/>
    </source>
</evidence>
<evidence type="ECO:0000313" key="2">
    <source>
        <dbReference type="EMBL" id="ORB81775.1"/>
    </source>
</evidence>
<dbReference type="Proteomes" id="UP000192847">
    <property type="component" value="Unassembled WGS sequence"/>
</dbReference>
<accession>A0ABX3TSF6</accession>
<protein>
    <recommendedName>
        <fullName evidence="4">Lipoprotein</fullName>
    </recommendedName>
</protein>